<evidence type="ECO:0000313" key="2">
    <source>
        <dbReference type="EMBL" id="GAA1798114.1"/>
    </source>
</evidence>
<gene>
    <name evidence="2" type="ORF">GCM10009768_28930</name>
</gene>
<feature type="transmembrane region" description="Helical" evidence="1">
    <location>
        <begin position="61"/>
        <end position="86"/>
    </location>
</feature>
<keyword evidence="1" id="KW-0812">Transmembrane</keyword>
<keyword evidence="1" id="KW-1133">Transmembrane helix</keyword>
<feature type="transmembrane region" description="Helical" evidence="1">
    <location>
        <begin position="106"/>
        <end position="129"/>
    </location>
</feature>
<feature type="transmembrane region" description="Helical" evidence="1">
    <location>
        <begin position="138"/>
        <end position="159"/>
    </location>
</feature>
<sequence>MSLSYETAEEWAEELSLSVDPDLETLEAYALQRHPEIVAALGSQGAVLAERIRPGANERRGTLSCIAGLLLFGAIGVAPILGVAIYAEAPGVLFTSVPPVAAGTAIPISSWCFGITAAVLLVGAIVWLVRGARWNPALLGYAVLSFVMAGFATIGLANVAARDEFAGLAGWLWPVRAALIVAAIVGFAVLLRVRHRAPDEGDAAADPDPPEAGAQAGPDAMELAAAMPEEDRERALADRNAALDALGRRGFLTGGTVDRARAVPLGGLGTFRWTGKPDAGTAATG</sequence>
<keyword evidence="1" id="KW-0472">Membrane</keyword>
<keyword evidence="3" id="KW-1185">Reference proteome</keyword>
<reference evidence="2 3" key="1">
    <citation type="journal article" date="2019" name="Int. J. Syst. Evol. Microbiol.">
        <title>The Global Catalogue of Microorganisms (GCM) 10K type strain sequencing project: providing services to taxonomists for standard genome sequencing and annotation.</title>
        <authorList>
            <consortium name="The Broad Institute Genomics Platform"/>
            <consortium name="The Broad Institute Genome Sequencing Center for Infectious Disease"/>
            <person name="Wu L."/>
            <person name="Ma J."/>
        </authorList>
    </citation>
    <scope>NUCLEOTIDE SEQUENCE [LARGE SCALE GENOMIC DNA]</scope>
    <source>
        <strain evidence="2 3">JCM 14736</strain>
    </source>
</reference>
<dbReference type="RefSeq" id="WP_344033363.1">
    <property type="nucleotide sequence ID" value="NZ_BAAAOB010000005.1"/>
</dbReference>
<proteinExistence type="predicted"/>
<evidence type="ECO:0008006" key="4">
    <source>
        <dbReference type="Google" id="ProtNLM"/>
    </source>
</evidence>
<evidence type="ECO:0000313" key="3">
    <source>
        <dbReference type="Proteomes" id="UP001500851"/>
    </source>
</evidence>
<dbReference type="Proteomes" id="UP001500851">
    <property type="component" value="Unassembled WGS sequence"/>
</dbReference>
<evidence type="ECO:0000256" key="1">
    <source>
        <dbReference type="SAM" id="Phobius"/>
    </source>
</evidence>
<name>A0ABN2LTW2_9MICO</name>
<comment type="caution">
    <text evidence="2">The sequence shown here is derived from an EMBL/GenBank/DDBJ whole genome shotgun (WGS) entry which is preliminary data.</text>
</comment>
<protein>
    <recommendedName>
        <fullName evidence="4">Membrane protein DUF2157</fullName>
    </recommendedName>
</protein>
<accession>A0ABN2LTW2</accession>
<organism evidence="2 3">
    <name type="scientific">Leucobacter iarius</name>
    <dbReference type="NCBI Taxonomy" id="333963"/>
    <lineage>
        <taxon>Bacteria</taxon>
        <taxon>Bacillati</taxon>
        <taxon>Actinomycetota</taxon>
        <taxon>Actinomycetes</taxon>
        <taxon>Micrococcales</taxon>
        <taxon>Microbacteriaceae</taxon>
        <taxon>Leucobacter</taxon>
    </lineage>
</organism>
<feature type="transmembrane region" description="Helical" evidence="1">
    <location>
        <begin position="171"/>
        <end position="191"/>
    </location>
</feature>
<dbReference type="EMBL" id="BAAAOB010000005">
    <property type="protein sequence ID" value="GAA1798114.1"/>
    <property type="molecule type" value="Genomic_DNA"/>
</dbReference>